<dbReference type="OrthoDB" id="20872at2759"/>
<dbReference type="STRING" id="576137.A0A1L7XQG1"/>
<dbReference type="InterPro" id="IPR011009">
    <property type="entry name" value="Kinase-like_dom_sf"/>
</dbReference>
<dbReference type="SMART" id="SM00355">
    <property type="entry name" value="ZnF_C2H2"/>
    <property type="match status" value="3"/>
</dbReference>
<dbReference type="PANTHER" id="PTHR35391">
    <property type="entry name" value="C2H2-TYPE DOMAIN-CONTAINING PROTEIN-RELATED"/>
    <property type="match status" value="1"/>
</dbReference>
<organism evidence="2 3">
    <name type="scientific">Phialocephala subalpina</name>
    <dbReference type="NCBI Taxonomy" id="576137"/>
    <lineage>
        <taxon>Eukaryota</taxon>
        <taxon>Fungi</taxon>
        <taxon>Dikarya</taxon>
        <taxon>Ascomycota</taxon>
        <taxon>Pezizomycotina</taxon>
        <taxon>Leotiomycetes</taxon>
        <taxon>Helotiales</taxon>
        <taxon>Mollisiaceae</taxon>
        <taxon>Phialocephala</taxon>
        <taxon>Phialocephala fortinii species complex</taxon>
    </lineage>
</organism>
<dbReference type="Gene3D" id="1.10.510.10">
    <property type="entry name" value="Transferase(Phosphotransferase) domain 1"/>
    <property type="match status" value="1"/>
</dbReference>
<sequence length="1160" mass="131338">MSHSTIIFDNTVVCRESFKKALTIPHLRKDEWAETRFADFNLWAAGAGASAKGKGSLDVRLAFEEEGRNIVANLLRMLQVLMDKCIEIAGAMNSTIEAPLKYTSEIMFLSKFDECDVLEVVLSAKEVKAMNDVESILNELIAVTVAIRKAGSHSRRHKADSEFDPTNPQISALRDHLEIVVLTRRSPDSPPFAKLSYGRADIIPSSKEGTSRQLSEIQRRLIDANLHRRNRFLYSQRHSEKLAYDIKESSQGHHSPPPSLASLQKLGHWPDKAIAAIGNNVKQDRATQEILEEITKSTTTASLIEDPIVFPGAGPAESAVTGVSSTISKVQYPKAPNIRNNMSSFKCPCCCQTLPRTVSLGKRWKKHLEGDILPYTCILNECPCPTELYINRQGWVEHMNKQHNGTRIWMCFACTGGDPRPSFNEEVEFVSHIEHVHQAGIKSSQIPILVSAWSRSIPAQITECPLCHFQDKDRGLLLDHVAKGVHNFSLRSLPWGPGENVPDSDDQADLKGYFMRKDNPYFAEESEQSYSKTTEESLSNSLKLEHLPSLDYTADNSSKQLPLQGIKLTEDVIKDVQRDLTKEEDLSSWISTILSLDDDSTGLDRIKLDDPGKSSEELRRLLWITQVVALRGEFVPESSLDELITVPTIAKIDKEQNHSAEVDALWIANRVCTSAKRLYATLILLEQEASIRSFLAEGISDEDLPFDMEVGNIGHYHLKREGQKSITSAENWADHEVETFHLYQWRMTAPIFHYGDYHDLNDNAILPFVNFKSSDARYNNAEGGFSHVYAVRIHRAHHNFWQGSDMNTDSLVAIKVCHDEDSKNFRNEVTMLKTLVPKKNPHLIQLLATYKHRKIYHLMFPWADSHLGQFWKDKPTPKFHRATVLWSLQQMCGIAQGLSIIHECELMEPFEIPGQKRTDITGHRIIPAEPKKLGRHGGIQADNTLWFKDKATSEEVSGVLKIGGFSMVQFHEIDPNEGVDPATAPYSLTYRSPELELLLPIFRSSDIWSLACLYLEFITWLLKGDEGIKEFSLFRLHISYYTSVQRDSFFTLAGIDDYFIVTASVSGKVIAWIDRLHEHERCSALIHDFLDLIMEKLLVIDSEDRCTASWLHEQLLGFLTRASEDDDYLLEPIPRIPEGSRDFPDIVTSDSMDNLRKVVQ</sequence>
<feature type="domain" description="Protein kinase" evidence="1">
    <location>
        <begin position="774"/>
        <end position="1115"/>
    </location>
</feature>
<evidence type="ECO:0000313" key="2">
    <source>
        <dbReference type="EMBL" id="CZR67280.1"/>
    </source>
</evidence>
<dbReference type="PROSITE" id="PS50011">
    <property type="entry name" value="PROTEIN_KINASE_DOM"/>
    <property type="match status" value="1"/>
</dbReference>
<dbReference type="Proteomes" id="UP000184330">
    <property type="component" value="Unassembled WGS sequence"/>
</dbReference>
<evidence type="ECO:0000313" key="3">
    <source>
        <dbReference type="Proteomes" id="UP000184330"/>
    </source>
</evidence>
<evidence type="ECO:0000259" key="1">
    <source>
        <dbReference type="PROSITE" id="PS50011"/>
    </source>
</evidence>
<proteinExistence type="predicted"/>
<keyword evidence="3" id="KW-1185">Reference proteome</keyword>
<dbReference type="SUPFAM" id="SSF56112">
    <property type="entry name" value="Protein kinase-like (PK-like)"/>
    <property type="match status" value="1"/>
</dbReference>
<dbReference type="PANTHER" id="PTHR35391:SF7">
    <property type="entry name" value="C2H2-TYPE DOMAIN-CONTAINING PROTEIN"/>
    <property type="match status" value="1"/>
</dbReference>
<dbReference type="Gene3D" id="3.30.200.20">
    <property type="entry name" value="Phosphorylase Kinase, domain 1"/>
    <property type="match status" value="1"/>
</dbReference>
<gene>
    <name evidence="2" type="ORF">PAC_17179</name>
</gene>
<name>A0A1L7XQG1_9HELO</name>
<reference evidence="2 3" key="1">
    <citation type="submission" date="2016-03" db="EMBL/GenBank/DDBJ databases">
        <authorList>
            <person name="Ploux O."/>
        </authorList>
    </citation>
    <scope>NUCLEOTIDE SEQUENCE [LARGE SCALE GENOMIC DNA]</scope>
    <source>
        <strain evidence="2 3">UAMH 11012</strain>
    </source>
</reference>
<protein>
    <recommendedName>
        <fullName evidence="1">Protein kinase domain-containing protein</fullName>
    </recommendedName>
</protein>
<dbReference type="SMART" id="SM00220">
    <property type="entry name" value="S_TKc"/>
    <property type="match status" value="1"/>
</dbReference>
<accession>A0A1L7XQG1</accession>
<dbReference type="AlphaFoldDB" id="A0A1L7XQG1"/>
<dbReference type="InterPro" id="IPR000719">
    <property type="entry name" value="Prot_kinase_dom"/>
</dbReference>
<dbReference type="GO" id="GO:0005524">
    <property type="term" value="F:ATP binding"/>
    <property type="evidence" value="ECO:0007669"/>
    <property type="project" value="InterPro"/>
</dbReference>
<dbReference type="GO" id="GO:0004672">
    <property type="term" value="F:protein kinase activity"/>
    <property type="evidence" value="ECO:0007669"/>
    <property type="project" value="InterPro"/>
</dbReference>
<dbReference type="InterPro" id="IPR013087">
    <property type="entry name" value="Znf_C2H2_type"/>
</dbReference>
<dbReference type="EMBL" id="FJOG01000043">
    <property type="protein sequence ID" value="CZR67280.1"/>
    <property type="molecule type" value="Genomic_DNA"/>
</dbReference>